<evidence type="ECO:0000256" key="1">
    <source>
        <dbReference type="ARBA" id="ARBA00004651"/>
    </source>
</evidence>
<protein>
    <submittedName>
        <fullName evidence="11">PTS system, galactitol-specific IIC component</fullName>
        <ecNumber evidence="11">2.7.1.191</ecNumber>
    </submittedName>
</protein>
<dbReference type="PANTHER" id="PTHR37324:SF2">
    <property type="entry name" value="PTS SYSTEM GALACTITOL-SPECIFIC EIIC COMPONENT"/>
    <property type="match status" value="1"/>
</dbReference>
<organism evidence="11">
    <name type="scientific">Loigolactobacillus rennini</name>
    <dbReference type="NCBI Taxonomy" id="238013"/>
    <lineage>
        <taxon>Bacteria</taxon>
        <taxon>Bacillati</taxon>
        <taxon>Bacillota</taxon>
        <taxon>Bacilli</taxon>
        <taxon>Lactobacillales</taxon>
        <taxon>Lactobacillaceae</taxon>
        <taxon>Loigolactobacillus</taxon>
    </lineage>
</organism>
<dbReference type="PROSITE" id="PS51104">
    <property type="entry name" value="PTS_EIIC_TYPE_2"/>
    <property type="match status" value="1"/>
</dbReference>
<dbReference type="EC" id="2.7.1.191" evidence="11"/>
<keyword evidence="5" id="KW-0598">Phosphotransferase system</keyword>
<dbReference type="InterPro" id="IPR004703">
    <property type="entry name" value="PTS_sugar-sp_permease"/>
</dbReference>
<keyword evidence="4" id="KW-0762">Sugar transport</keyword>
<keyword evidence="8 9" id="KW-0472">Membrane</keyword>
<feature type="transmembrane region" description="Helical" evidence="9">
    <location>
        <begin position="121"/>
        <end position="137"/>
    </location>
</feature>
<dbReference type="PIRSF" id="PIRSF006304">
    <property type="entry name" value="GatC"/>
    <property type="match status" value="1"/>
</dbReference>
<keyword evidence="11" id="KW-0808">Transferase</keyword>
<feature type="domain" description="PTS EIIC type-2" evidence="10">
    <location>
        <begin position="4"/>
        <end position="438"/>
    </location>
</feature>
<evidence type="ECO:0000256" key="4">
    <source>
        <dbReference type="ARBA" id="ARBA00022597"/>
    </source>
</evidence>
<feature type="transmembrane region" description="Helical" evidence="9">
    <location>
        <begin position="87"/>
        <end position="109"/>
    </location>
</feature>
<dbReference type="GO" id="GO:0005886">
    <property type="term" value="C:plasma membrane"/>
    <property type="evidence" value="ECO:0007669"/>
    <property type="project" value="UniProtKB-SubCell"/>
</dbReference>
<feature type="transmembrane region" description="Helical" evidence="9">
    <location>
        <begin position="418"/>
        <end position="436"/>
    </location>
</feature>
<keyword evidence="7 9" id="KW-1133">Transmembrane helix</keyword>
<dbReference type="InterPro" id="IPR013853">
    <property type="entry name" value="EIIC-GAT"/>
</dbReference>
<proteinExistence type="predicted"/>
<feature type="transmembrane region" description="Helical" evidence="9">
    <location>
        <begin position="218"/>
        <end position="239"/>
    </location>
</feature>
<sequence>MSVINYILSLGASVMMPIIFLIFGIILGMGIGKSLKSGLSVGVGFVGLSVITQLLTDNIGPAVNAMVKIYKLHLHTLDIGWPAASTVAFGTQVGAIIIPLGLIVNVIMLLTRTTKTLNIDLWNYWHFAFIGSIVSIATKSFGWGAFAAIVTYIVTLIGADRSQKAVEKFYGKDLTGISLPQAFCVTYIPFAIAINWIIEHIPGLNKIDLDADKMKKHFGILGDPIFLGVIIGMIIGFLAHYTVAKTLQLSIILAAVMVLIPRITALFIEGLKPISERSQKLIAKHLPGRSFNIGMSPALVIGHPVTLVCSLLLIPTILFLSVIIPGNKFLPLASLSGLIYIFPLVLPYTKGNVVRTFLVGLISMIVGVLSATALAGIFTTAVKLVQASLIPAATTSVASVDFAASPLAWLVYELTTNLNLIGPSIIGVMVIALMIFNRRQIIKEEKLAKAAELAQIQTKEIPHDSFPTNV</sequence>
<gene>
    <name evidence="11" type="ORF">LREN565_1835</name>
</gene>
<keyword evidence="2" id="KW-0813">Transport</keyword>
<feature type="transmembrane region" description="Helical" evidence="9">
    <location>
        <begin position="143"/>
        <end position="159"/>
    </location>
</feature>
<evidence type="ECO:0000256" key="6">
    <source>
        <dbReference type="ARBA" id="ARBA00022692"/>
    </source>
</evidence>
<comment type="subcellular location">
    <subcellularLocation>
        <location evidence="1">Cell membrane</location>
        <topology evidence="1">Multi-pass membrane protein</topology>
    </subcellularLocation>
</comment>
<evidence type="ECO:0000256" key="3">
    <source>
        <dbReference type="ARBA" id="ARBA00022475"/>
    </source>
</evidence>
<dbReference type="GO" id="GO:0009401">
    <property type="term" value="P:phosphoenolpyruvate-dependent sugar phosphotransferase system"/>
    <property type="evidence" value="ECO:0007669"/>
    <property type="project" value="UniProtKB-KW"/>
</dbReference>
<keyword evidence="3" id="KW-1003">Cell membrane</keyword>
<evidence type="ECO:0000256" key="7">
    <source>
        <dbReference type="ARBA" id="ARBA00022989"/>
    </source>
</evidence>
<evidence type="ECO:0000259" key="10">
    <source>
        <dbReference type="PROSITE" id="PS51104"/>
    </source>
</evidence>
<name>A0A1K2I8J5_9LACO</name>
<dbReference type="AlphaFoldDB" id="A0A1K2I8J5"/>
<feature type="transmembrane region" description="Helical" evidence="9">
    <location>
        <begin position="329"/>
        <end position="346"/>
    </location>
</feature>
<evidence type="ECO:0000256" key="9">
    <source>
        <dbReference type="SAM" id="Phobius"/>
    </source>
</evidence>
<dbReference type="Pfam" id="PF03611">
    <property type="entry name" value="EIIC-GAT"/>
    <property type="match status" value="1"/>
</dbReference>
<dbReference type="GO" id="GO:0016740">
    <property type="term" value="F:transferase activity"/>
    <property type="evidence" value="ECO:0007669"/>
    <property type="project" value="UniProtKB-KW"/>
</dbReference>
<evidence type="ECO:0000256" key="5">
    <source>
        <dbReference type="ARBA" id="ARBA00022683"/>
    </source>
</evidence>
<feature type="transmembrane region" description="Helical" evidence="9">
    <location>
        <begin position="39"/>
        <end position="56"/>
    </location>
</feature>
<evidence type="ECO:0000313" key="11">
    <source>
        <dbReference type="EMBL" id="SFZ88722.1"/>
    </source>
</evidence>
<evidence type="ECO:0000256" key="8">
    <source>
        <dbReference type="ARBA" id="ARBA00023136"/>
    </source>
</evidence>
<feature type="transmembrane region" description="Helical" evidence="9">
    <location>
        <begin position="179"/>
        <end position="198"/>
    </location>
</feature>
<evidence type="ECO:0000256" key="2">
    <source>
        <dbReference type="ARBA" id="ARBA00022448"/>
    </source>
</evidence>
<reference evidence="11" key="1">
    <citation type="submission" date="2016-11" db="EMBL/GenBank/DDBJ databases">
        <authorList>
            <person name="Jaros S."/>
            <person name="Januszkiewicz K."/>
            <person name="Wedrychowicz H."/>
        </authorList>
    </citation>
    <scope>NUCLEOTIDE SEQUENCE</scope>
    <source>
        <strain evidence="11">ACA-DC 565</strain>
    </source>
</reference>
<keyword evidence="6 9" id="KW-0812">Transmembrane</keyword>
<feature type="transmembrane region" description="Helical" evidence="9">
    <location>
        <begin position="358"/>
        <end position="382"/>
    </location>
</feature>
<accession>A0A1K2I8J5</accession>
<dbReference type="PANTHER" id="PTHR37324">
    <property type="entry name" value="PTS SYSTEM GALACTITOL-SPECIFIC EIIC COMPONENT"/>
    <property type="match status" value="1"/>
</dbReference>
<dbReference type="GO" id="GO:0015577">
    <property type="term" value="F:galactitol transmembrane transporter activity"/>
    <property type="evidence" value="ECO:0007669"/>
    <property type="project" value="InterPro"/>
</dbReference>
<feature type="transmembrane region" description="Helical" evidence="9">
    <location>
        <begin position="301"/>
        <end position="322"/>
    </location>
</feature>
<feature type="transmembrane region" description="Helical" evidence="9">
    <location>
        <begin position="251"/>
        <end position="268"/>
    </location>
</feature>
<feature type="transmembrane region" description="Helical" evidence="9">
    <location>
        <begin position="6"/>
        <end position="27"/>
    </location>
</feature>
<feature type="transmembrane region" description="Helical" evidence="9">
    <location>
        <begin position="389"/>
        <end position="412"/>
    </location>
</feature>
<dbReference type="EMBL" id="LT634362">
    <property type="protein sequence ID" value="SFZ88722.1"/>
    <property type="molecule type" value="Genomic_DNA"/>
</dbReference>
<dbReference type="InterPro" id="IPR013014">
    <property type="entry name" value="PTS_EIIC_2"/>
</dbReference>